<name>A0A059FNA3_9PROT</name>
<organism evidence="2 3">
    <name type="scientific">Hyphomonas hirschiana VP5</name>
    <dbReference type="NCBI Taxonomy" id="1280951"/>
    <lineage>
        <taxon>Bacteria</taxon>
        <taxon>Pseudomonadati</taxon>
        <taxon>Pseudomonadota</taxon>
        <taxon>Alphaproteobacteria</taxon>
        <taxon>Hyphomonadales</taxon>
        <taxon>Hyphomonadaceae</taxon>
        <taxon>Hyphomonas</taxon>
    </lineage>
</organism>
<feature type="region of interest" description="Disordered" evidence="1">
    <location>
        <begin position="1"/>
        <end position="63"/>
    </location>
</feature>
<dbReference type="RefSeq" id="WP_035592009.1">
    <property type="nucleotide sequence ID" value="NZ_ARYI01000010.1"/>
</dbReference>
<protein>
    <submittedName>
        <fullName evidence="2">Uncharacterized protein</fullName>
    </submittedName>
</protein>
<comment type="caution">
    <text evidence="2">The sequence shown here is derived from an EMBL/GenBank/DDBJ whole genome shotgun (WGS) entry which is preliminary data.</text>
</comment>
<sequence>METKAKTMADQKNQNNQNSQNAPNKGEPMTEQQKQAAETERKNHAPGSQEKQPGAPGGDTDKK</sequence>
<reference evidence="2 3" key="1">
    <citation type="submission" date="2013-04" db="EMBL/GenBank/DDBJ databases">
        <title>Hyphomonas hirschiana VP5 Genome Sequencing.</title>
        <authorList>
            <person name="Lai Q."/>
            <person name="Shao Z."/>
        </authorList>
    </citation>
    <scope>NUCLEOTIDE SEQUENCE [LARGE SCALE GENOMIC DNA]</scope>
    <source>
        <strain evidence="2 3">VP5</strain>
    </source>
</reference>
<dbReference type="PATRIC" id="fig|1280951.3.peg.2544"/>
<evidence type="ECO:0000313" key="3">
    <source>
        <dbReference type="Proteomes" id="UP000025061"/>
    </source>
</evidence>
<dbReference type="EMBL" id="ARYI01000010">
    <property type="protein sequence ID" value="KCZ92077.1"/>
    <property type="molecule type" value="Genomic_DNA"/>
</dbReference>
<evidence type="ECO:0000256" key="1">
    <source>
        <dbReference type="SAM" id="MobiDB-lite"/>
    </source>
</evidence>
<evidence type="ECO:0000313" key="2">
    <source>
        <dbReference type="EMBL" id="KCZ92077.1"/>
    </source>
</evidence>
<accession>A0A059FNA3</accession>
<keyword evidence="3" id="KW-1185">Reference proteome</keyword>
<feature type="compositionally biased region" description="Low complexity" evidence="1">
    <location>
        <begin position="11"/>
        <end position="24"/>
    </location>
</feature>
<dbReference type="AlphaFoldDB" id="A0A059FNA3"/>
<gene>
    <name evidence="2" type="ORF">HHI_12629</name>
</gene>
<proteinExistence type="predicted"/>
<dbReference type="Proteomes" id="UP000025061">
    <property type="component" value="Unassembled WGS sequence"/>
</dbReference>